<comment type="caution">
    <text evidence="1">The sequence shown here is derived from an EMBL/GenBank/DDBJ whole genome shotgun (WGS) entry which is preliminary data.</text>
</comment>
<protein>
    <submittedName>
        <fullName evidence="1">Uncharacterized protein</fullName>
    </submittedName>
</protein>
<dbReference type="SUPFAM" id="SSF51445">
    <property type="entry name" value="(Trans)glycosidases"/>
    <property type="match status" value="1"/>
</dbReference>
<evidence type="ECO:0000313" key="1">
    <source>
        <dbReference type="EMBL" id="RHB36514.1"/>
    </source>
</evidence>
<organism evidence="1 2">
    <name type="scientific">Bacteroides nordii</name>
    <dbReference type="NCBI Taxonomy" id="291645"/>
    <lineage>
        <taxon>Bacteria</taxon>
        <taxon>Pseudomonadati</taxon>
        <taxon>Bacteroidota</taxon>
        <taxon>Bacteroidia</taxon>
        <taxon>Bacteroidales</taxon>
        <taxon>Bacteroidaceae</taxon>
        <taxon>Bacteroides</taxon>
    </lineage>
</organism>
<sequence>MKKWILGGIGLCMFLPILAQQIQKEGYLVMDMVHHNPGDAMTQSVFRKPEKLASFGMNGMVINEFKFPQCAVSFSKFDKRIFPKGSEEKAWIETLTKEIRTQIKACHENGLQVFYFTDIIVLPQKLVELYKDEICDEDGKISFEKPKTWEIHRIMLKELFERFPEMDGLVIRTGETYTHNIPYHIGNGPVDYKNRYDKSIEIHARLMNLLREEVCVKRNKKIIYRTWDFGFFHVRPDYYLAVTEQVAPHPNLYMAIKHTNGDYFRTFHFNKTITLGKHKQVVEVQCQREYEGKGAYPNYVANAVINGFEETKQDASPRCLNDVKDNPLFYGVWTWSRGGGWYGPYISNELWCDLNTYVMSQWALNPNRTEEDIFNEYALKIGISQETLPFFRRLCMLTPDAIIRGRGSLLHSVNVTWTRDHYLGGINQLKRIFDEILKKNIVDESLYEMKLSVALWEDIVELSEKIQCNDKAIEQYIKTSSLYGLWLHRIMEQGWIVMLKGYQGEQTGVYDKTAIKLALEKYDHSWNEYRQLKENNGDCATLYYDQYVKFNVGGDRTKIGFVDGMGATVNKYRAMME</sequence>
<dbReference type="Proteomes" id="UP000284379">
    <property type="component" value="Unassembled WGS sequence"/>
</dbReference>
<dbReference type="InterPro" id="IPR017853">
    <property type="entry name" value="GH"/>
</dbReference>
<proteinExistence type="predicted"/>
<reference evidence="1 2" key="1">
    <citation type="submission" date="2018-08" db="EMBL/GenBank/DDBJ databases">
        <title>A genome reference for cultivated species of the human gut microbiota.</title>
        <authorList>
            <person name="Zou Y."/>
            <person name="Xue W."/>
            <person name="Luo G."/>
        </authorList>
    </citation>
    <scope>NUCLEOTIDE SEQUENCE [LARGE SCALE GENOMIC DNA]</scope>
    <source>
        <strain evidence="1 2">AM40-30BH</strain>
    </source>
</reference>
<accession>A0A413VSR1</accession>
<dbReference type="EMBL" id="QSGO01000004">
    <property type="protein sequence ID" value="RHB36514.1"/>
    <property type="molecule type" value="Genomic_DNA"/>
</dbReference>
<dbReference type="AlphaFoldDB" id="A0A413VSR1"/>
<evidence type="ECO:0000313" key="2">
    <source>
        <dbReference type="Proteomes" id="UP000284379"/>
    </source>
</evidence>
<dbReference type="RefSeq" id="WP_122201235.1">
    <property type="nucleotide sequence ID" value="NZ_CABJFV010000004.1"/>
</dbReference>
<gene>
    <name evidence="1" type="ORF">DW888_07745</name>
</gene>
<name>A0A413VSR1_9BACE</name>